<organism evidence="3 4">
    <name type="scientific">Orbilia blumenaviensis</name>
    <dbReference type="NCBI Taxonomy" id="1796055"/>
    <lineage>
        <taxon>Eukaryota</taxon>
        <taxon>Fungi</taxon>
        <taxon>Dikarya</taxon>
        <taxon>Ascomycota</taxon>
        <taxon>Pezizomycotina</taxon>
        <taxon>Orbiliomycetes</taxon>
        <taxon>Orbiliales</taxon>
        <taxon>Orbiliaceae</taxon>
        <taxon>Orbilia</taxon>
    </lineage>
</organism>
<evidence type="ECO:0000313" key="3">
    <source>
        <dbReference type="EMBL" id="KAK6346186.1"/>
    </source>
</evidence>
<dbReference type="Proteomes" id="UP001373714">
    <property type="component" value="Unassembled WGS sequence"/>
</dbReference>
<feature type="chain" id="PRO_5043463088" evidence="2">
    <location>
        <begin position="20"/>
        <end position="97"/>
    </location>
</feature>
<dbReference type="AlphaFoldDB" id="A0AAV9UNW5"/>
<evidence type="ECO:0000256" key="1">
    <source>
        <dbReference type="SAM" id="MobiDB-lite"/>
    </source>
</evidence>
<sequence length="97" mass="9887">MQLSRISLVTLLLASFSNAISPDDTVAARDIIVAKAASEAIQKRNLEVRTPKSNKVKGGGGGDEEDQGDDGNAAASIHINMALITGAGAIAVAAIML</sequence>
<feature type="region of interest" description="Disordered" evidence="1">
    <location>
        <begin position="45"/>
        <end position="71"/>
    </location>
</feature>
<feature type="signal peptide" evidence="2">
    <location>
        <begin position="1"/>
        <end position="19"/>
    </location>
</feature>
<evidence type="ECO:0000256" key="2">
    <source>
        <dbReference type="SAM" id="SignalP"/>
    </source>
</evidence>
<evidence type="ECO:0000313" key="4">
    <source>
        <dbReference type="Proteomes" id="UP001373714"/>
    </source>
</evidence>
<keyword evidence="4" id="KW-1185">Reference proteome</keyword>
<protein>
    <submittedName>
        <fullName evidence="3">Uncharacterized protein</fullName>
    </submittedName>
</protein>
<accession>A0AAV9UNW5</accession>
<reference evidence="3 4" key="1">
    <citation type="submission" date="2019-10" db="EMBL/GenBank/DDBJ databases">
        <authorList>
            <person name="Palmer J.M."/>
        </authorList>
    </citation>
    <scope>NUCLEOTIDE SEQUENCE [LARGE SCALE GENOMIC DNA]</scope>
    <source>
        <strain evidence="3 4">TWF730</strain>
    </source>
</reference>
<name>A0AAV9UNW5_9PEZI</name>
<proteinExistence type="predicted"/>
<gene>
    <name evidence="3" type="ORF">TWF730_010517</name>
</gene>
<dbReference type="EMBL" id="JAVHNS010000008">
    <property type="protein sequence ID" value="KAK6346186.1"/>
    <property type="molecule type" value="Genomic_DNA"/>
</dbReference>
<comment type="caution">
    <text evidence="3">The sequence shown here is derived from an EMBL/GenBank/DDBJ whole genome shotgun (WGS) entry which is preliminary data.</text>
</comment>
<keyword evidence="2" id="KW-0732">Signal</keyword>